<name>A0A2S9Y2M4_9BACT</name>
<comment type="caution">
    <text evidence="2">The sequence shown here is derived from an EMBL/GenBank/DDBJ whole genome shotgun (WGS) entry which is preliminary data.</text>
</comment>
<evidence type="ECO:0000313" key="3">
    <source>
        <dbReference type="Proteomes" id="UP000238823"/>
    </source>
</evidence>
<sequence>MSDRRAPAPRAAPALWFERVCTDGDRGRRRRPLRDRAARPDVGQRVGQHVGVGSGPGHLLAGTGADSGQRLRLRANHGPQLQRERGRAGATRGFLGQQAHAQRRDRVGDQPIRGRLAWIQRLTVNVQREDADEALGRERHVARQQLVEDHADAVDVGRRGQLSSHHPLGRQVIRRAEQRALLGLKPLAALGDLRDPKVEDLELGARRAAKHIGRLDVAVDDACSMRGGQPLAQLGEQLERVVEPAFVLEPGLEALAREQLHDHVRLLTGRPDVAGEVHDLDDLRGLDPAGRERLLLEARQVLGRLLRLTPQQLERDPAPQHGVLGLVDPAHAALAQQPHDPVALAHHRARLQRGIGVGSLFAAKPKRSSRSRRLGARFGWDRSTSVRRERLRRSRG</sequence>
<feature type="compositionally biased region" description="Low complexity" evidence="1">
    <location>
        <begin position="40"/>
        <end position="49"/>
    </location>
</feature>
<gene>
    <name evidence="2" type="ORF">ENSA7_64040</name>
</gene>
<evidence type="ECO:0000313" key="2">
    <source>
        <dbReference type="EMBL" id="PRP99362.1"/>
    </source>
</evidence>
<reference evidence="2 3" key="1">
    <citation type="submission" date="2018-03" db="EMBL/GenBank/DDBJ databases">
        <title>Draft Genome Sequences of the Obligatory Marine Myxobacteria Enhygromyxa salina SWB007.</title>
        <authorList>
            <person name="Poehlein A."/>
            <person name="Moghaddam J.A."/>
            <person name="Harms H."/>
            <person name="Alanjari M."/>
            <person name="Koenig G.M."/>
            <person name="Daniel R."/>
            <person name="Schaeberle T.F."/>
        </authorList>
    </citation>
    <scope>NUCLEOTIDE SEQUENCE [LARGE SCALE GENOMIC DNA]</scope>
    <source>
        <strain evidence="2 3">SWB007</strain>
    </source>
</reference>
<protein>
    <submittedName>
        <fullName evidence="2">Uncharacterized protein</fullName>
    </submittedName>
</protein>
<dbReference type="EMBL" id="PVNL01000121">
    <property type="protein sequence ID" value="PRP99362.1"/>
    <property type="molecule type" value="Genomic_DNA"/>
</dbReference>
<feature type="region of interest" description="Disordered" evidence="1">
    <location>
        <begin position="22"/>
        <end position="57"/>
    </location>
</feature>
<evidence type="ECO:0000256" key="1">
    <source>
        <dbReference type="SAM" id="MobiDB-lite"/>
    </source>
</evidence>
<accession>A0A2S9Y2M4</accession>
<proteinExistence type="predicted"/>
<dbReference type="AlphaFoldDB" id="A0A2S9Y2M4"/>
<dbReference type="Proteomes" id="UP000238823">
    <property type="component" value="Unassembled WGS sequence"/>
</dbReference>
<organism evidence="2 3">
    <name type="scientific">Enhygromyxa salina</name>
    <dbReference type="NCBI Taxonomy" id="215803"/>
    <lineage>
        <taxon>Bacteria</taxon>
        <taxon>Pseudomonadati</taxon>
        <taxon>Myxococcota</taxon>
        <taxon>Polyangia</taxon>
        <taxon>Nannocystales</taxon>
        <taxon>Nannocystaceae</taxon>
        <taxon>Enhygromyxa</taxon>
    </lineage>
</organism>